<dbReference type="PIRSF" id="PIRSF021591">
    <property type="entry name" value="UCP021591"/>
    <property type="match status" value="1"/>
</dbReference>
<dbReference type="InterPro" id="IPR016793">
    <property type="entry name" value="UCP021591"/>
</dbReference>
<name>A0A1E8Q2T7_9MYCO</name>
<evidence type="ECO:0000256" key="1">
    <source>
        <dbReference type="SAM" id="SignalP"/>
    </source>
</evidence>
<dbReference type="AlphaFoldDB" id="A0A1E8Q2T7"/>
<comment type="caution">
    <text evidence="2">The sequence shown here is derived from an EMBL/GenBank/DDBJ whole genome shotgun (WGS) entry which is preliminary data.</text>
</comment>
<dbReference type="Proteomes" id="UP000178953">
    <property type="component" value="Unassembled WGS sequence"/>
</dbReference>
<reference evidence="2 3" key="1">
    <citation type="submission" date="2016-09" db="EMBL/GenBank/DDBJ databases">
        <title>genome sequence of Mycobacterium sp. 739 SCH.</title>
        <authorList>
            <person name="Greninger A.L."/>
            <person name="Qin X."/>
            <person name="Jerome K."/>
            <person name="Vora S."/>
            <person name="Quinn K."/>
        </authorList>
    </citation>
    <scope>NUCLEOTIDE SEQUENCE [LARGE SCALE GENOMIC DNA]</scope>
    <source>
        <strain evidence="2 3">SCH</strain>
    </source>
</reference>
<evidence type="ECO:0000313" key="3">
    <source>
        <dbReference type="Proteomes" id="UP000178953"/>
    </source>
</evidence>
<organism evidence="2 3">
    <name type="scientific">Mycolicibacterium grossiae</name>
    <dbReference type="NCBI Taxonomy" id="1552759"/>
    <lineage>
        <taxon>Bacteria</taxon>
        <taxon>Bacillati</taxon>
        <taxon>Actinomycetota</taxon>
        <taxon>Actinomycetes</taxon>
        <taxon>Mycobacteriales</taxon>
        <taxon>Mycobacteriaceae</taxon>
        <taxon>Mycolicibacterium</taxon>
    </lineage>
</organism>
<keyword evidence="3" id="KW-1185">Reference proteome</keyword>
<evidence type="ECO:0000313" key="2">
    <source>
        <dbReference type="EMBL" id="OFJ52873.1"/>
    </source>
</evidence>
<accession>A0A1E8Q2T7</accession>
<feature type="chain" id="PRO_5009451608" description="Secreted protein" evidence="1">
    <location>
        <begin position="34"/>
        <end position="145"/>
    </location>
</feature>
<dbReference type="EMBL" id="MCHX01000033">
    <property type="protein sequence ID" value="OFJ52873.1"/>
    <property type="molecule type" value="Genomic_DNA"/>
</dbReference>
<evidence type="ECO:0008006" key="4">
    <source>
        <dbReference type="Google" id="ProtNLM"/>
    </source>
</evidence>
<gene>
    <name evidence="2" type="ORF">BEL07_15495</name>
</gene>
<sequence length="145" mass="15579">MTVMRKRMSRVGAACASLVAVAGLGFGSGAAHAEPAAGQQVRYSVTVAGAYPVELFYLVSQPPSMEAYNADPYAFMKRETLNLDPGTPWVFETTLADPQWAILSVSSTTRGMQAAPNPHCDIAIDGQVAVQQDAPYNPRCQLTKW</sequence>
<protein>
    <recommendedName>
        <fullName evidence="4">Secreted protein</fullName>
    </recommendedName>
</protein>
<proteinExistence type="predicted"/>
<feature type="signal peptide" evidence="1">
    <location>
        <begin position="1"/>
        <end position="33"/>
    </location>
</feature>
<keyword evidence="1" id="KW-0732">Signal</keyword>